<protein>
    <submittedName>
        <fullName evidence="1">Smr/MutS family protein</fullName>
    </submittedName>
</protein>
<dbReference type="Proteomes" id="UP000787672">
    <property type="component" value="Unassembled WGS sequence"/>
</dbReference>
<gene>
    <name evidence="1" type="ORF">KQI82_13015</name>
</gene>
<proteinExistence type="predicted"/>
<dbReference type="RefSeq" id="WP_216633151.1">
    <property type="nucleotide sequence ID" value="NZ_JAHLQN010000001.1"/>
</dbReference>
<reference evidence="1 2" key="1">
    <citation type="submission" date="2021-06" db="EMBL/GenBank/DDBJ databases">
        <authorList>
            <person name="Sun Q."/>
            <person name="Li D."/>
        </authorList>
    </citation>
    <scope>NUCLEOTIDE SEQUENCE [LARGE SCALE GENOMIC DNA]</scope>
    <source>
        <strain evidence="1 2">MSJ-2</strain>
    </source>
</reference>
<organism evidence="1 2">
    <name type="scientific">Dysosmobacter acutus</name>
    <dbReference type="NCBI Taxonomy" id="2841504"/>
    <lineage>
        <taxon>Bacteria</taxon>
        <taxon>Bacillati</taxon>
        <taxon>Bacillota</taxon>
        <taxon>Clostridia</taxon>
        <taxon>Eubacteriales</taxon>
        <taxon>Oscillospiraceae</taxon>
        <taxon>Dysosmobacter</taxon>
    </lineage>
</organism>
<name>A0ABS6FC22_9FIRM</name>
<dbReference type="EMBL" id="JAHLQN010000001">
    <property type="protein sequence ID" value="MBU5627827.1"/>
    <property type="molecule type" value="Genomic_DNA"/>
</dbReference>
<comment type="caution">
    <text evidence="1">The sequence shown here is derived from an EMBL/GenBank/DDBJ whole genome shotgun (WGS) entry which is preliminary data.</text>
</comment>
<keyword evidence="2" id="KW-1185">Reference proteome</keyword>
<evidence type="ECO:0000313" key="2">
    <source>
        <dbReference type="Proteomes" id="UP000787672"/>
    </source>
</evidence>
<sequence>MQKGERGMSDMASMRQTNLEIGMPYVDQAMRKLTLEIQTARTIHAPILKVIHGYGSSGTGGKIRTAVRRRLEEMYGKGEIRAYIPGETFSIFDAATRDAFLRCAELRQDRDLDRYNNGVTFIVL</sequence>
<accession>A0ABS6FC22</accession>
<evidence type="ECO:0000313" key="1">
    <source>
        <dbReference type="EMBL" id="MBU5627827.1"/>
    </source>
</evidence>